<dbReference type="Proteomes" id="UP001057402">
    <property type="component" value="Chromosome 4"/>
</dbReference>
<reference evidence="2" key="1">
    <citation type="journal article" date="2023" name="Front. Plant Sci.">
        <title>Chromosomal-level genome assembly of Melastoma candidum provides insights into trichome evolution.</title>
        <authorList>
            <person name="Zhong Y."/>
            <person name="Wu W."/>
            <person name="Sun C."/>
            <person name="Zou P."/>
            <person name="Liu Y."/>
            <person name="Dai S."/>
            <person name="Zhou R."/>
        </authorList>
    </citation>
    <scope>NUCLEOTIDE SEQUENCE [LARGE SCALE GENOMIC DNA]</scope>
</reference>
<dbReference type="EMBL" id="CM042883">
    <property type="protein sequence ID" value="KAI4378806.1"/>
    <property type="molecule type" value="Genomic_DNA"/>
</dbReference>
<proteinExistence type="predicted"/>
<organism evidence="1 2">
    <name type="scientific">Melastoma candidum</name>
    <dbReference type="NCBI Taxonomy" id="119954"/>
    <lineage>
        <taxon>Eukaryota</taxon>
        <taxon>Viridiplantae</taxon>
        <taxon>Streptophyta</taxon>
        <taxon>Embryophyta</taxon>
        <taxon>Tracheophyta</taxon>
        <taxon>Spermatophyta</taxon>
        <taxon>Magnoliopsida</taxon>
        <taxon>eudicotyledons</taxon>
        <taxon>Gunneridae</taxon>
        <taxon>Pentapetalae</taxon>
        <taxon>rosids</taxon>
        <taxon>malvids</taxon>
        <taxon>Myrtales</taxon>
        <taxon>Melastomataceae</taxon>
        <taxon>Melastomatoideae</taxon>
        <taxon>Melastomateae</taxon>
        <taxon>Melastoma</taxon>
    </lineage>
</organism>
<evidence type="ECO:0000313" key="2">
    <source>
        <dbReference type="Proteomes" id="UP001057402"/>
    </source>
</evidence>
<evidence type="ECO:0000313" key="1">
    <source>
        <dbReference type="EMBL" id="KAI4378806.1"/>
    </source>
</evidence>
<keyword evidence="2" id="KW-1185">Reference proteome</keyword>
<name>A0ACB9RKQ6_9MYRT</name>
<comment type="caution">
    <text evidence="1">The sequence shown here is derived from an EMBL/GenBank/DDBJ whole genome shotgun (WGS) entry which is preliminary data.</text>
</comment>
<protein>
    <submittedName>
        <fullName evidence="1">Uncharacterized protein</fullName>
    </submittedName>
</protein>
<gene>
    <name evidence="1" type="ORF">MLD38_016236</name>
</gene>
<accession>A0ACB9RKQ6</accession>
<sequence length="481" mass="52956">MRFPGHGPGCRFHPTDEELTMYYLKKKVMRRKFFHDGIQERDVYNLDPRDLKGQEHGKGDLKWQLGWEEDEFVLCVIFEKEGPGPRNGAQYGARYREEDWDDVNEEPNNCEENDQGVDSMLQVHDPTDKGKSTDLNESNWAVDTQLPLTDEGSISFHEIPSVSLGHEQGLNIGVEQGVSSELAIPDFGKNVYEDLVDLFSLDDICDSGVNACDNDSLANQNILPDDFMEVDECRDGSDSFEGLHDPAVPKQPTSFGAVIPNGILTPTFIGQQNLSVGVSDIIPSWNRHHCEPAAPTDHFTNGTQTMGFDGQSCGGYQSLWEHDQFSDGLSFLDFGDDVSNFNQDNQLNAGPLGFGGQGFGENLPGMSPNLQFFQDTDGFVSQSLRGHVPPLHGPQFAEDSAWRGPGSVQNVIYLNQRPQTAGGSIWLRGQESIMNGRMDNGFAANGAAAPFGNVLPPQSMPRGAPTVLKSFSSLVHVFSSY</sequence>